<dbReference type="RefSeq" id="WP_110987488.1">
    <property type="nucleotide sequence ID" value="NZ_CAWNWM010000012.1"/>
</dbReference>
<dbReference type="Proteomes" id="UP000248857">
    <property type="component" value="Unassembled WGS sequence"/>
</dbReference>
<dbReference type="EMBL" id="PQWO01000012">
    <property type="protein sequence ID" value="PZD72119.1"/>
    <property type="molecule type" value="Genomic_DNA"/>
</dbReference>
<evidence type="ECO:0000313" key="1">
    <source>
        <dbReference type="EMBL" id="PZD72119.1"/>
    </source>
</evidence>
<proteinExistence type="predicted"/>
<name>A0A2W1JEG0_9CYAN</name>
<gene>
    <name evidence="1" type="ORF">C1752_04089</name>
</gene>
<dbReference type="OrthoDB" id="1494494at2"/>
<evidence type="ECO:0000313" key="2">
    <source>
        <dbReference type="Proteomes" id="UP000248857"/>
    </source>
</evidence>
<comment type="caution">
    <text evidence="1">The sequence shown here is derived from an EMBL/GenBank/DDBJ whole genome shotgun (WGS) entry which is preliminary data.</text>
</comment>
<organism evidence="1 2">
    <name type="scientific">Acaryochloris thomasi RCC1774</name>
    <dbReference type="NCBI Taxonomy" id="1764569"/>
    <lineage>
        <taxon>Bacteria</taxon>
        <taxon>Bacillati</taxon>
        <taxon>Cyanobacteriota</taxon>
        <taxon>Cyanophyceae</taxon>
        <taxon>Acaryochloridales</taxon>
        <taxon>Acaryochloridaceae</taxon>
        <taxon>Acaryochloris</taxon>
        <taxon>Acaryochloris thomasi</taxon>
    </lineage>
</organism>
<protein>
    <submittedName>
        <fullName evidence="1">Uncharacterized protein</fullName>
    </submittedName>
</protein>
<dbReference type="AlphaFoldDB" id="A0A2W1JEG0"/>
<accession>A0A2W1JEG0</accession>
<reference evidence="1 2" key="1">
    <citation type="journal article" date="2018" name="Sci. Rep.">
        <title>A novel species of the marine cyanobacterium Acaryochloris with a unique pigment content and lifestyle.</title>
        <authorList>
            <person name="Partensky F."/>
            <person name="Six C."/>
            <person name="Ratin M."/>
            <person name="Garczarek L."/>
            <person name="Vaulot D."/>
            <person name="Probert I."/>
            <person name="Calteau A."/>
            <person name="Gourvil P."/>
            <person name="Marie D."/>
            <person name="Grebert T."/>
            <person name="Bouchier C."/>
            <person name="Le Panse S."/>
            <person name="Gachenot M."/>
            <person name="Rodriguez F."/>
            <person name="Garrido J.L."/>
        </authorList>
    </citation>
    <scope>NUCLEOTIDE SEQUENCE [LARGE SCALE GENOMIC DNA]</scope>
    <source>
        <strain evidence="1 2">RCC1774</strain>
    </source>
</reference>
<sequence length="166" mass="18277">MLTPILGFLLGSSAATGQVADVCAWTQEGSWADYQPGTLQKIEQELAPPKPEGVGQTPTGLPVKVTVNYSGESRPVSEVNRDAIATFAQAKQPPSQPNITELFTKEFRFTEAGKDYWLPLQKQMIPFLNKELSKGDSVQLLALWIGYAHPQGEVNHTFLVNEFCKL</sequence>
<keyword evidence="2" id="KW-1185">Reference proteome</keyword>